<feature type="domain" description="Myosin motor" evidence="2">
    <location>
        <begin position="1"/>
        <end position="91"/>
    </location>
</feature>
<sequence length="91" mass="10505">LLDEESMYPGSSDDTFLERVMTHYGAPHQTHYLIKKAPHNRQFILQHLQGTNPVLYDVSGWVKASRENPVTKKTHTLLQESQKYVKANLNL</sequence>
<feature type="non-terminal residue" evidence="3">
    <location>
        <position position="1"/>
    </location>
</feature>
<reference evidence="3" key="1">
    <citation type="submission" date="2022-03" db="EMBL/GenBank/DDBJ databases">
        <authorList>
            <person name="Lindestad O."/>
        </authorList>
    </citation>
    <scope>NUCLEOTIDE SEQUENCE</scope>
</reference>
<dbReference type="AlphaFoldDB" id="A0A8S4R1U0"/>
<evidence type="ECO:0000256" key="1">
    <source>
        <dbReference type="PROSITE-ProRule" id="PRU00782"/>
    </source>
</evidence>
<dbReference type="InterPro" id="IPR027417">
    <property type="entry name" value="P-loop_NTPase"/>
</dbReference>
<proteinExistence type="inferred from homology"/>
<dbReference type="PROSITE" id="PS51456">
    <property type="entry name" value="MYOSIN_MOTOR"/>
    <property type="match status" value="1"/>
</dbReference>
<dbReference type="OrthoDB" id="2914378at2759"/>
<dbReference type="GO" id="GO:0003774">
    <property type="term" value="F:cytoskeletal motor activity"/>
    <property type="evidence" value="ECO:0007669"/>
    <property type="project" value="InterPro"/>
</dbReference>
<dbReference type="InterPro" id="IPR001609">
    <property type="entry name" value="Myosin_head_motor_dom-like"/>
</dbReference>
<keyword evidence="1" id="KW-0505">Motor protein</keyword>
<dbReference type="GO" id="GO:0003779">
    <property type="term" value="F:actin binding"/>
    <property type="evidence" value="ECO:0007669"/>
    <property type="project" value="UniProtKB-KW"/>
</dbReference>
<dbReference type="Proteomes" id="UP000838756">
    <property type="component" value="Unassembled WGS sequence"/>
</dbReference>
<evidence type="ECO:0000313" key="4">
    <source>
        <dbReference type="Proteomes" id="UP000838756"/>
    </source>
</evidence>
<comment type="caution">
    <text evidence="1">Lacks conserved residue(s) required for the propagation of feature annotation.</text>
</comment>
<organism evidence="3 4">
    <name type="scientific">Pararge aegeria aegeria</name>
    <dbReference type="NCBI Taxonomy" id="348720"/>
    <lineage>
        <taxon>Eukaryota</taxon>
        <taxon>Metazoa</taxon>
        <taxon>Ecdysozoa</taxon>
        <taxon>Arthropoda</taxon>
        <taxon>Hexapoda</taxon>
        <taxon>Insecta</taxon>
        <taxon>Pterygota</taxon>
        <taxon>Neoptera</taxon>
        <taxon>Endopterygota</taxon>
        <taxon>Lepidoptera</taxon>
        <taxon>Glossata</taxon>
        <taxon>Ditrysia</taxon>
        <taxon>Papilionoidea</taxon>
        <taxon>Nymphalidae</taxon>
        <taxon>Satyrinae</taxon>
        <taxon>Satyrini</taxon>
        <taxon>Parargina</taxon>
        <taxon>Pararge</taxon>
    </lineage>
</organism>
<dbReference type="SUPFAM" id="SSF52540">
    <property type="entry name" value="P-loop containing nucleoside triphosphate hydrolases"/>
    <property type="match status" value="1"/>
</dbReference>
<evidence type="ECO:0000259" key="2">
    <source>
        <dbReference type="PROSITE" id="PS51456"/>
    </source>
</evidence>
<keyword evidence="1" id="KW-0009">Actin-binding</keyword>
<dbReference type="Pfam" id="PF00063">
    <property type="entry name" value="Myosin_head"/>
    <property type="match status" value="1"/>
</dbReference>
<gene>
    <name evidence="3" type="primary">jg20417</name>
    <name evidence="3" type="ORF">PAEG_LOCUS8200</name>
</gene>
<comment type="similarity">
    <text evidence="1">Belongs to the TRAFAC class myosin-kinesin ATPase superfamily. Myosin family.</text>
</comment>
<protein>
    <submittedName>
        <fullName evidence="3">Jg20417 protein</fullName>
    </submittedName>
</protein>
<keyword evidence="4" id="KW-1185">Reference proteome</keyword>
<comment type="caution">
    <text evidence="3">The sequence shown here is derived from an EMBL/GenBank/DDBJ whole genome shotgun (WGS) entry which is preliminary data.</text>
</comment>
<evidence type="ECO:0000313" key="3">
    <source>
        <dbReference type="EMBL" id="CAH2228098.1"/>
    </source>
</evidence>
<dbReference type="GO" id="GO:0005524">
    <property type="term" value="F:ATP binding"/>
    <property type="evidence" value="ECO:0007669"/>
    <property type="project" value="InterPro"/>
</dbReference>
<accession>A0A8S4R1U0</accession>
<name>A0A8S4R1U0_9NEOP</name>
<dbReference type="EMBL" id="CAKXAJ010023764">
    <property type="protein sequence ID" value="CAH2228098.1"/>
    <property type="molecule type" value="Genomic_DNA"/>
</dbReference>
<keyword evidence="1" id="KW-0518">Myosin</keyword>
<dbReference type="GO" id="GO:0016459">
    <property type="term" value="C:myosin complex"/>
    <property type="evidence" value="ECO:0007669"/>
    <property type="project" value="UniProtKB-KW"/>
</dbReference>
<dbReference type="Gene3D" id="1.20.58.530">
    <property type="match status" value="1"/>
</dbReference>